<proteinExistence type="predicted"/>
<name>A0A7W8G7W8_9SPIR</name>
<comment type="caution">
    <text evidence="2">The sequence shown here is derived from an EMBL/GenBank/DDBJ whole genome shotgun (WGS) entry which is preliminary data.</text>
</comment>
<feature type="coiled-coil region" evidence="1">
    <location>
        <begin position="53"/>
        <end position="80"/>
    </location>
</feature>
<dbReference type="EMBL" id="JACHFQ010000002">
    <property type="protein sequence ID" value="MBB5225387.1"/>
    <property type="molecule type" value="Genomic_DNA"/>
</dbReference>
<gene>
    <name evidence="2" type="ORF">HNP76_000731</name>
</gene>
<reference evidence="2 3" key="1">
    <citation type="submission" date="2020-08" db="EMBL/GenBank/DDBJ databases">
        <title>Genomic Encyclopedia of Type Strains, Phase IV (KMG-IV): sequencing the most valuable type-strain genomes for metagenomic binning, comparative biology and taxonomic classification.</title>
        <authorList>
            <person name="Goeker M."/>
        </authorList>
    </citation>
    <scope>NUCLEOTIDE SEQUENCE [LARGE SCALE GENOMIC DNA]</scope>
    <source>
        <strain evidence="2 3">DSM 103462</strain>
    </source>
</reference>
<sequence>MEEKIEQNGDSEIIAHKENLVSVMQEESALLDKILEQQTLLHNCVRDKDWDALNRNVDNLQTLSDQFVELEEKRTALSANIDMASDVEISPVLSEVRGKLQKSKVENKVLNEYIATTRKFLQGVFDSVVPQRRNVLYSSKGQIVKPELSSVVLNQMI</sequence>
<evidence type="ECO:0000313" key="3">
    <source>
        <dbReference type="Proteomes" id="UP000518887"/>
    </source>
</evidence>
<evidence type="ECO:0000313" key="2">
    <source>
        <dbReference type="EMBL" id="MBB5225387.1"/>
    </source>
</evidence>
<dbReference type="InterPro" id="IPR036679">
    <property type="entry name" value="FlgN-like_sf"/>
</dbReference>
<evidence type="ECO:0008006" key="4">
    <source>
        <dbReference type="Google" id="ProtNLM"/>
    </source>
</evidence>
<dbReference type="SUPFAM" id="SSF140566">
    <property type="entry name" value="FlgN-like"/>
    <property type="match status" value="1"/>
</dbReference>
<keyword evidence="3" id="KW-1185">Reference proteome</keyword>
<keyword evidence="1" id="KW-0175">Coiled coil</keyword>
<accession>A0A7W8G7W8</accession>
<dbReference type="RefSeq" id="WP_184657620.1">
    <property type="nucleotide sequence ID" value="NZ_CP031518.1"/>
</dbReference>
<evidence type="ECO:0000256" key="1">
    <source>
        <dbReference type="SAM" id="Coils"/>
    </source>
</evidence>
<protein>
    <recommendedName>
        <fullName evidence="4">Flagellar protein FlgN</fullName>
    </recommendedName>
</protein>
<dbReference type="Proteomes" id="UP000518887">
    <property type="component" value="Unassembled WGS sequence"/>
</dbReference>
<organism evidence="2 3">
    <name type="scientific">Treponema ruminis</name>
    <dbReference type="NCBI Taxonomy" id="744515"/>
    <lineage>
        <taxon>Bacteria</taxon>
        <taxon>Pseudomonadati</taxon>
        <taxon>Spirochaetota</taxon>
        <taxon>Spirochaetia</taxon>
        <taxon>Spirochaetales</taxon>
        <taxon>Treponemataceae</taxon>
        <taxon>Treponema</taxon>
    </lineage>
</organism>
<dbReference type="GO" id="GO:0044780">
    <property type="term" value="P:bacterial-type flagellum assembly"/>
    <property type="evidence" value="ECO:0007669"/>
    <property type="project" value="InterPro"/>
</dbReference>
<dbReference type="AlphaFoldDB" id="A0A7W8G7W8"/>